<sequence>MTSRNVIYHTILRNNSKSIGEHNRHVLVKTILNQEFTNGDFLLDSHQYCKIYTSRTSCKST</sequence>
<reference evidence="1" key="2">
    <citation type="journal article" date="2015" name="Data Brief">
        <title>Shoot transcriptome of the giant reed, Arundo donax.</title>
        <authorList>
            <person name="Barrero R.A."/>
            <person name="Guerrero F.D."/>
            <person name="Moolhuijzen P."/>
            <person name="Goolsby J.A."/>
            <person name="Tidwell J."/>
            <person name="Bellgard S.E."/>
            <person name="Bellgard M.I."/>
        </authorList>
    </citation>
    <scope>NUCLEOTIDE SEQUENCE</scope>
    <source>
        <tissue evidence="1">Shoot tissue taken approximately 20 cm above the soil surface</tissue>
    </source>
</reference>
<evidence type="ECO:0000313" key="1">
    <source>
        <dbReference type="EMBL" id="JAD18541.1"/>
    </source>
</evidence>
<accession>A0A0A8XXF8</accession>
<name>A0A0A8XXF8_ARUDO</name>
<dbReference type="EMBL" id="GBRH01279354">
    <property type="protein sequence ID" value="JAD18541.1"/>
    <property type="molecule type" value="Transcribed_RNA"/>
</dbReference>
<proteinExistence type="predicted"/>
<reference evidence="1" key="1">
    <citation type="submission" date="2014-09" db="EMBL/GenBank/DDBJ databases">
        <authorList>
            <person name="Magalhaes I.L.F."/>
            <person name="Oliveira U."/>
            <person name="Santos F.R."/>
            <person name="Vidigal T.H.D.A."/>
            <person name="Brescovit A.D."/>
            <person name="Santos A.J."/>
        </authorList>
    </citation>
    <scope>NUCLEOTIDE SEQUENCE</scope>
    <source>
        <tissue evidence="1">Shoot tissue taken approximately 20 cm above the soil surface</tissue>
    </source>
</reference>
<dbReference type="AlphaFoldDB" id="A0A0A8XXF8"/>
<organism evidence="1">
    <name type="scientific">Arundo donax</name>
    <name type="common">Giant reed</name>
    <name type="synonym">Donax arundinaceus</name>
    <dbReference type="NCBI Taxonomy" id="35708"/>
    <lineage>
        <taxon>Eukaryota</taxon>
        <taxon>Viridiplantae</taxon>
        <taxon>Streptophyta</taxon>
        <taxon>Embryophyta</taxon>
        <taxon>Tracheophyta</taxon>
        <taxon>Spermatophyta</taxon>
        <taxon>Magnoliopsida</taxon>
        <taxon>Liliopsida</taxon>
        <taxon>Poales</taxon>
        <taxon>Poaceae</taxon>
        <taxon>PACMAD clade</taxon>
        <taxon>Arundinoideae</taxon>
        <taxon>Arundineae</taxon>
        <taxon>Arundo</taxon>
    </lineage>
</organism>
<protein>
    <submittedName>
        <fullName evidence="1">Uncharacterized protein</fullName>
    </submittedName>
</protein>